<dbReference type="GeneID" id="25988978"/>
<proteinExistence type="inferred from homology"/>
<feature type="domain" description="Proline dehydrogenase" evidence="7">
    <location>
        <begin position="213"/>
        <end position="551"/>
    </location>
</feature>
<dbReference type="InterPro" id="IPR002872">
    <property type="entry name" value="Proline_DH_dom"/>
</dbReference>
<evidence type="ECO:0000259" key="7">
    <source>
        <dbReference type="Pfam" id="PF01619"/>
    </source>
</evidence>
<dbReference type="KEGG" id="tasa:A1Q1_05466"/>
<feature type="compositionally biased region" description="Low complexity" evidence="6">
    <location>
        <begin position="42"/>
        <end position="53"/>
    </location>
</feature>
<keyword evidence="5" id="KW-0285">Flavoprotein</keyword>
<comment type="similarity">
    <text evidence="1 5">Belongs to the proline oxidase family.</text>
</comment>
<comment type="caution">
    <text evidence="8">The sequence shown here is derived from an EMBL/GenBank/DDBJ whole genome shotgun (WGS) entry which is preliminary data.</text>
</comment>
<evidence type="ECO:0000256" key="2">
    <source>
        <dbReference type="ARBA" id="ARBA00012695"/>
    </source>
</evidence>
<accession>J5TQY8</accession>
<dbReference type="Pfam" id="PF01619">
    <property type="entry name" value="Pro_dh"/>
    <property type="match status" value="1"/>
</dbReference>
<comment type="catalytic activity">
    <reaction evidence="5">
        <text>L-proline + a quinone = (S)-1-pyrroline-5-carboxylate + a quinol + H(+)</text>
        <dbReference type="Rhea" id="RHEA:23784"/>
        <dbReference type="ChEBI" id="CHEBI:15378"/>
        <dbReference type="ChEBI" id="CHEBI:17388"/>
        <dbReference type="ChEBI" id="CHEBI:24646"/>
        <dbReference type="ChEBI" id="CHEBI:60039"/>
        <dbReference type="ChEBI" id="CHEBI:132124"/>
        <dbReference type="EC" id="1.5.5.2"/>
    </reaction>
</comment>
<keyword evidence="3 5" id="KW-0560">Oxidoreductase</keyword>
<evidence type="ECO:0000256" key="5">
    <source>
        <dbReference type="RuleBase" id="RU364054"/>
    </source>
</evidence>
<reference evidence="8 9" key="1">
    <citation type="journal article" date="2012" name="Eukaryot. Cell">
        <title>Draft genome sequence of CBS 2479, the standard type strain of Trichosporon asahii.</title>
        <authorList>
            <person name="Yang R.Y."/>
            <person name="Li H.T."/>
            <person name="Zhu H."/>
            <person name="Zhou G.P."/>
            <person name="Wang M."/>
            <person name="Wang L."/>
        </authorList>
    </citation>
    <scope>NUCLEOTIDE SEQUENCE [LARGE SCALE GENOMIC DNA]</scope>
    <source>
        <strain evidence="9">ATCC 90039 / CBS 2479 / JCM 2466 / KCTC 7840 / NCYC 2677 / UAMH 7654</strain>
    </source>
</reference>
<evidence type="ECO:0000256" key="6">
    <source>
        <dbReference type="SAM" id="MobiDB-lite"/>
    </source>
</evidence>
<dbReference type="HOGENOM" id="CLU_018202_1_1_1"/>
<dbReference type="Proteomes" id="UP000002748">
    <property type="component" value="Unassembled WGS sequence"/>
</dbReference>
<dbReference type="GO" id="GO:0004657">
    <property type="term" value="F:proline dehydrogenase activity"/>
    <property type="evidence" value="ECO:0007669"/>
    <property type="project" value="UniProtKB-EC"/>
</dbReference>
<keyword evidence="4 5" id="KW-0642">Proline metabolism</keyword>
<sequence length="582" mass="64713">MLRSIRPTHLASVRVRPRLQLHTTSRITSPKSSPSNNAPVDTTAHSTSSTAAAETMRDAFTSLRAHWDSARGHARGHPRLAKGATGGALALAGLAYFLSGDDGKNDPMLGRPNPADVDALSRVPLSKLVVYAFCSSPLLIEWSEPLFKTLRQVPIIGYFVDDFARRTFFRQFFGEETPRLAALNVWAPLRAEHVGVLTAYNVEAENYDSILSHATIRECVEGTLDAIRKVGTFGLANSPPSAAEAGDTRCWVRTKVSGLLPDPQIMIRASEYIVHNRQGAVPYPGVPEDGDFDRLMHGDGLSVEDRRALKGLFEELRQFMRQGQKYGVRVILDAEQSWYQPAVDVMTEELMREFNSGNGPAIVCASTQGYLRRNTALLKSQFKRAQRDGYKYIYKQVRGAYLPYERARWKEKGFAGPPPVWDTKEETDATYDTAMRMGLKAIKERQEDGSKPDVAVVFATHNEVSVDTAIQYLEDYGMGTRQPDGSLLIDPFVANRVAFAQIYGMKDNLTNRTAASVKTEDGLPVVCKSAVYGTLEHALPNLSRRAAENKTVMEGRGGAIAERRRIGRELCRRYVPFYTSER</sequence>
<organism evidence="8 9">
    <name type="scientific">Trichosporon asahii var. asahii (strain ATCC 90039 / CBS 2479 / JCM 2466 / KCTC 7840 / NBRC 103889/ NCYC 2677 / UAMH 7654)</name>
    <name type="common">Yeast</name>
    <dbReference type="NCBI Taxonomy" id="1186058"/>
    <lineage>
        <taxon>Eukaryota</taxon>
        <taxon>Fungi</taxon>
        <taxon>Dikarya</taxon>
        <taxon>Basidiomycota</taxon>
        <taxon>Agaricomycotina</taxon>
        <taxon>Tremellomycetes</taxon>
        <taxon>Trichosporonales</taxon>
        <taxon>Trichosporonaceae</taxon>
        <taxon>Trichosporon</taxon>
    </lineage>
</organism>
<dbReference type="SUPFAM" id="SSF51730">
    <property type="entry name" value="FAD-linked oxidoreductase"/>
    <property type="match status" value="1"/>
</dbReference>
<evidence type="ECO:0000256" key="1">
    <source>
        <dbReference type="ARBA" id="ARBA00005869"/>
    </source>
</evidence>
<comment type="function">
    <text evidence="5">Converts proline to delta-1-pyrroline-5-carboxylate.</text>
</comment>
<dbReference type="GO" id="GO:0010133">
    <property type="term" value="P:L-proline catabolic process to L-glutamate"/>
    <property type="evidence" value="ECO:0007669"/>
    <property type="project" value="TreeGrafter"/>
</dbReference>
<comment type="cofactor">
    <cofactor evidence="5">
        <name>FAD</name>
        <dbReference type="ChEBI" id="CHEBI:57692"/>
    </cofactor>
</comment>
<dbReference type="RefSeq" id="XP_014183579.1">
    <property type="nucleotide sequence ID" value="XM_014328104.1"/>
</dbReference>
<dbReference type="GO" id="GO:0071949">
    <property type="term" value="F:FAD binding"/>
    <property type="evidence" value="ECO:0007669"/>
    <property type="project" value="TreeGrafter"/>
</dbReference>
<dbReference type="PANTHER" id="PTHR13914">
    <property type="entry name" value="PROLINE OXIDASE"/>
    <property type="match status" value="1"/>
</dbReference>
<dbReference type="VEuPathDB" id="FungiDB:A1Q1_05466"/>
<evidence type="ECO:0000256" key="3">
    <source>
        <dbReference type="ARBA" id="ARBA00023002"/>
    </source>
</evidence>
<dbReference type="PANTHER" id="PTHR13914:SF0">
    <property type="entry name" value="PROLINE DEHYDROGENASE 1, MITOCHONDRIAL"/>
    <property type="match status" value="1"/>
</dbReference>
<dbReference type="OrthoDB" id="2579858at2759"/>
<protein>
    <recommendedName>
        <fullName evidence="2 5">Proline dehydrogenase</fullName>
        <ecNumber evidence="2 5">1.5.5.2</ecNumber>
    </recommendedName>
</protein>
<dbReference type="GO" id="GO:0005739">
    <property type="term" value="C:mitochondrion"/>
    <property type="evidence" value="ECO:0007669"/>
    <property type="project" value="TreeGrafter"/>
</dbReference>
<feature type="region of interest" description="Disordered" evidence="6">
    <location>
        <begin position="1"/>
        <end position="53"/>
    </location>
</feature>
<keyword evidence="5" id="KW-0274">FAD</keyword>
<dbReference type="AlphaFoldDB" id="J5TQY8"/>
<evidence type="ECO:0000313" key="9">
    <source>
        <dbReference type="Proteomes" id="UP000002748"/>
    </source>
</evidence>
<dbReference type="Gene3D" id="3.20.20.220">
    <property type="match status" value="1"/>
</dbReference>
<dbReference type="InterPro" id="IPR029041">
    <property type="entry name" value="FAD-linked_oxidoreductase-like"/>
</dbReference>
<evidence type="ECO:0000256" key="4">
    <source>
        <dbReference type="ARBA" id="ARBA00023062"/>
    </source>
</evidence>
<evidence type="ECO:0000313" key="8">
    <source>
        <dbReference type="EMBL" id="EJT52256.1"/>
    </source>
</evidence>
<dbReference type="EC" id="1.5.5.2" evidence="2 5"/>
<dbReference type="InterPro" id="IPR015659">
    <property type="entry name" value="Proline_oxidase"/>
</dbReference>
<gene>
    <name evidence="8" type="ORF">A1Q1_05466</name>
</gene>
<name>J5TQY8_TRIAS</name>
<dbReference type="EMBL" id="ALBS01000030">
    <property type="protein sequence ID" value="EJT52256.1"/>
    <property type="molecule type" value="Genomic_DNA"/>
</dbReference>
<feature type="compositionally biased region" description="Polar residues" evidence="6">
    <location>
        <begin position="21"/>
        <end position="40"/>
    </location>
</feature>